<evidence type="ECO:0000256" key="5">
    <source>
        <dbReference type="ARBA" id="ARBA00022989"/>
    </source>
</evidence>
<sequence>MKQASHGRIVVNAVLIILSILWIFPAVFAVFGTLKKKQEYNLSNFWDLPHGISLAENLKGIAGTFGIVKGMLNSLLYATVSAGAAVIIATLAAYAISHLKIKRPMVWFLFIYSGTIFPFQIFLIPVYKGLTATNLYDTQLGMILFYTAICVPFCMFVLRNYYLGISKEICESAKIDGCNSFQILGHIFVPMSTAPLAVVFLTQFNWVWNELMFGLTFTKSREIRPVMAAITLMDKANVPVILLACVAASIPTLLLFFLLNKHFEAGHAYQSK</sequence>
<name>A0ABQ1G039_9BACL</name>
<feature type="domain" description="ABC transmembrane type-1" evidence="8">
    <location>
        <begin position="71"/>
        <end position="259"/>
    </location>
</feature>
<comment type="similarity">
    <text evidence="7">Belongs to the binding-protein-dependent transport system permease family.</text>
</comment>
<accession>A0ABQ1G039</accession>
<proteinExistence type="inferred from homology"/>
<comment type="subcellular location">
    <subcellularLocation>
        <location evidence="1 7">Cell membrane</location>
        <topology evidence="1 7">Multi-pass membrane protein</topology>
    </subcellularLocation>
</comment>
<dbReference type="PANTHER" id="PTHR43744:SF12">
    <property type="entry name" value="ABC TRANSPORTER PERMEASE PROTEIN MG189-RELATED"/>
    <property type="match status" value="1"/>
</dbReference>
<feature type="transmembrane region" description="Helical" evidence="7">
    <location>
        <begin position="106"/>
        <end position="127"/>
    </location>
</feature>
<dbReference type="SUPFAM" id="SSF161098">
    <property type="entry name" value="MetI-like"/>
    <property type="match status" value="1"/>
</dbReference>
<dbReference type="EMBL" id="BMHF01000006">
    <property type="protein sequence ID" value="GGA34707.1"/>
    <property type="molecule type" value="Genomic_DNA"/>
</dbReference>
<dbReference type="Proteomes" id="UP000609323">
    <property type="component" value="Unassembled WGS sequence"/>
</dbReference>
<dbReference type="Pfam" id="PF00528">
    <property type="entry name" value="BPD_transp_1"/>
    <property type="match status" value="1"/>
</dbReference>
<evidence type="ECO:0000256" key="3">
    <source>
        <dbReference type="ARBA" id="ARBA00022475"/>
    </source>
</evidence>
<keyword evidence="10" id="KW-1185">Reference proteome</keyword>
<keyword evidence="3" id="KW-1003">Cell membrane</keyword>
<evidence type="ECO:0000256" key="1">
    <source>
        <dbReference type="ARBA" id="ARBA00004651"/>
    </source>
</evidence>
<dbReference type="InterPro" id="IPR035906">
    <property type="entry name" value="MetI-like_sf"/>
</dbReference>
<reference evidence="10" key="1">
    <citation type="journal article" date="2019" name="Int. J. Syst. Evol. Microbiol.">
        <title>The Global Catalogue of Microorganisms (GCM) 10K type strain sequencing project: providing services to taxonomists for standard genome sequencing and annotation.</title>
        <authorList>
            <consortium name="The Broad Institute Genomics Platform"/>
            <consortium name="The Broad Institute Genome Sequencing Center for Infectious Disease"/>
            <person name="Wu L."/>
            <person name="Ma J."/>
        </authorList>
    </citation>
    <scope>NUCLEOTIDE SEQUENCE [LARGE SCALE GENOMIC DNA]</scope>
    <source>
        <strain evidence="10">CGMCC 1.15044</strain>
    </source>
</reference>
<dbReference type="InterPro" id="IPR000515">
    <property type="entry name" value="MetI-like"/>
</dbReference>
<evidence type="ECO:0000259" key="8">
    <source>
        <dbReference type="PROSITE" id="PS50928"/>
    </source>
</evidence>
<evidence type="ECO:0000256" key="6">
    <source>
        <dbReference type="ARBA" id="ARBA00023136"/>
    </source>
</evidence>
<keyword evidence="2 7" id="KW-0813">Transport</keyword>
<evidence type="ECO:0000256" key="2">
    <source>
        <dbReference type="ARBA" id="ARBA00022448"/>
    </source>
</evidence>
<evidence type="ECO:0000256" key="4">
    <source>
        <dbReference type="ARBA" id="ARBA00022692"/>
    </source>
</evidence>
<evidence type="ECO:0000313" key="10">
    <source>
        <dbReference type="Proteomes" id="UP000609323"/>
    </source>
</evidence>
<feature type="transmembrane region" description="Helical" evidence="7">
    <location>
        <begin position="139"/>
        <end position="162"/>
    </location>
</feature>
<feature type="transmembrane region" description="Helical" evidence="7">
    <location>
        <begin position="183"/>
        <end position="208"/>
    </location>
</feature>
<protein>
    <submittedName>
        <fullName evidence="9">Permease</fullName>
    </submittedName>
</protein>
<keyword evidence="4 7" id="KW-0812">Transmembrane</keyword>
<keyword evidence="5 7" id="KW-1133">Transmembrane helix</keyword>
<dbReference type="RefSeq" id="WP_094094118.1">
    <property type="nucleotide sequence ID" value="NZ_BMHF01000006.1"/>
</dbReference>
<evidence type="ECO:0000256" key="7">
    <source>
        <dbReference type="RuleBase" id="RU363032"/>
    </source>
</evidence>
<dbReference type="Gene3D" id="1.10.3720.10">
    <property type="entry name" value="MetI-like"/>
    <property type="match status" value="1"/>
</dbReference>
<feature type="transmembrane region" description="Helical" evidence="7">
    <location>
        <begin position="240"/>
        <end position="259"/>
    </location>
</feature>
<feature type="transmembrane region" description="Helical" evidence="7">
    <location>
        <begin position="75"/>
        <end position="94"/>
    </location>
</feature>
<feature type="transmembrane region" description="Helical" evidence="7">
    <location>
        <begin position="9"/>
        <end position="34"/>
    </location>
</feature>
<dbReference type="CDD" id="cd06261">
    <property type="entry name" value="TM_PBP2"/>
    <property type="match status" value="1"/>
</dbReference>
<organism evidence="9 10">
    <name type="scientific">Paenibacillus physcomitrellae</name>
    <dbReference type="NCBI Taxonomy" id="1619311"/>
    <lineage>
        <taxon>Bacteria</taxon>
        <taxon>Bacillati</taxon>
        <taxon>Bacillota</taxon>
        <taxon>Bacilli</taxon>
        <taxon>Bacillales</taxon>
        <taxon>Paenibacillaceae</taxon>
        <taxon>Paenibacillus</taxon>
    </lineage>
</organism>
<evidence type="ECO:0000313" key="9">
    <source>
        <dbReference type="EMBL" id="GGA34707.1"/>
    </source>
</evidence>
<comment type="caution">
    <text evidence="9">The sequence shown here is derived from an EMBL/GenBank/DDBJ whole genome shotgun (WGS) entry which is preliminary data.</text>
</comment>
<gene>
    <name evidence="9" type="ORF">GCM10010917_19910</name>
</gene>
<dbReference type="PROSITE" id="PS50928">
    <property type="entry name" value="ABC_TM1"/>
    <property type="match status" value="1"/>
</dbReference>
<keyword evidence="6 7" id="KW-0472">Membrane</keyword>
<dbReference type="PANTHER" id="PTHR43744">
    <property type="entry name" value="ABC TRANSPORTER PERMEASE PROTEIN MG189-RELATED-RELATED"/>
    <property type="match status" value="1"/>
</dbReference>